<dbReference type="EMBL" id="JBHSGA010000001">
    <property type="protein sequence ID" value="MFC4525014.1"/>
    <property type="molecule type" value="Genomic_DNA"/>
</dbReference>
<comment type="caution">
    <text evidence="2">The sequence shown here is derived from an EMBL/GenBank/DDBJ whole genome shotgun (WGS) entry which is preliminary data.</text>
</comment>
<gene>
    <name evidence="2" type="ORF">ACFO5W_00030</name>
</gene>
<accession>A0ABV9BWA6</accession>
<protein>
    <recommendedName>
        <fullName evidence="4">DUF2384 domain-containing protein</fullName>
    </recommendedName>
</protein>
<evidence type="ECO:0008006" key="4">
    <source>
        <dbReference type="Google" id="ProtNLM"/>
    </source>
</evidence>
<dbReference type="RefSeq" id="WP_266152404.1">
    <property type="nucleotide sequence ID" value="NZ_CP064028.1"/>
</dbReference>
<evidence type="ECO:0000313" key="3">
    <source>
        <dbReference type="Proteomes" id="UP001595961"/>
    </source>
</evidence>
<evidence type="ECO:0000256" key="1">
    <source>
        <dbReference type="SAM" id="MobiDB-lite"/>
    </source>
</evidence>
<name>A0ABV9BWA6_9GAMM</name>
<keyword evidence="3" id="KW-1185">Reference proteome</keyword>
<reference evidence="3" key="1">
    <citation type="journal article" date="2019" name="Int. J. Syst. Evol. Microbiol.">
        <title>The Global Catalogue of Microorganisms (GCM) 10K type strain sequencing project: providing services to taxonomists for standard genome sequencing and annotation.</title>
        <authorList>
            <consortium name="The Broad Institute Genomics Platform"/>
            <consortium name="The Broad Institute Genome Sequencing Center for Infectious Disease"/>
            <person name="Wu L."/>
            <person name="Ma J."/>
        </authorList>
    </citation>
    <scope>NUCLEOTIDE SEQUENCE [LARGE SCALE GENOMIC DNA]</scope>
    <source>
        <strain evidence="3">CCM 4481</strain>
    </source>
</reference>
<sequence>MAVHDHTAPARLSFLSLGDPFIASPAAGPPAQRPQAHPPRGTTFDDVALAHYALSRLWFEDEQYRRAKANHPEAEPLTWPLPTLFKDGIAVAILCLEHYARQLGDERAMNG</sequence>
<organism evidence="2 3">
    <name type="scientific">Dyella halodurans</name>
    <dbReference type="NCBI Taxonomy" id="1920171"/>
    <lineage>
        <taxon>Bacteria</taxon>
        <taxon>Pseudomonadati</taxon>
        <taxon>Pseudomonadota</taxon>
        <taxon>Gammaproteobacteria</taxon>
        <taxon>Lysobacterales</taxon>
        <taxon>Rhodanobacteraceae</taxon>
        <taxon>Dyella</taxon>
    </lineage>
</organism>
<proteinExistence type="predicted"/>
<dbReference type="Proteomes" id="UP001595961">
    <property type="component" value="Unassembled WGS sequence"/>
</dbReference>
<feature type="region of interest" description="Disordered" evidence="1">
    <location>
        <begin position="23"/>
        <end position="43"/>
    </location>
</feature>
<evidence type="ECO:0000313" key="2">
    <source>
        <dbReference type="EMBL" id="MFC4525014.1"/>
    </source>
</evidence>